<gene>
    <name evidence="2" type="ORF">GC106_26580</name>
</gene>
<proteinExistence type="predicted"/>
<dbReference type="SUPFAM" id="SSF109854">
    <property type="entry name" value="DinB/YfiT-like putative metalloenzymes"/>
    <property type="match status" value="1"/>
</dbReference>
<evidence type="ECO:0000313" key="2">
    <source>
        <dbReference type="EMBL" id="NRN65447.1"/>
    </source>
</evidence>
<dbReference type="RefSeq" id="WP_173129442.1">
    <property type="nucleotide sequence ID" value="NZ_CBCSGW010000031.1"/>
</dbReference>
<dbReference type="Proteomes" id="UP000763557">
    <property type="component" value="Unassembled WGS sequence"/>
</dbReference>
<name>A0ABX2F3G5_9PSEU</name>
<comment type="caution">
    <text evidence="2">The sequence shown here is derived from an EMBL/GenBank/DDBJ whole genome shotgun (WGS) entry which is preliminary data.</text>
</comment>
<dbReference type="Gene3D" id="1.20.120.450">
    <property type="entry name" value="dinb family like domain"/>
    <property type="match status" value="1"/>
</dbReference>
<evidence type="ECO:0000259" key="1">
    <source>
        <dbReference type="Pfam" id="PF11716"/>
    </source>
</evidence>
<dbReference type="InterPro" id="IPR034660">
    <property type="entry name" value="DinB/YfiT-like"/>
</dbReference>
<protein>
    <submittedName>
        <fullName evidence="2">DNA damage-inducible protein DinB</fullName>
    </submittedName>
</protein>
<dbReference type="Pfam" id="PF11716">
    <property type="entry name" value="MDMPI_N"/>
    <property type="match status" value="1"/>
</dbReference>
<dbReference type="EMBL" id="JAAATY010000006">
    <property type="protein sequence ID" value="NRN65447.1"/>
    <property type="molecule type" value="Genomic_DNA"/>
</dbReference>
<organism evidence="2 3">
    <name type="scientific">Kibdelosporangium persicum</name>
    <dbReference type="NCBI Taxonomy" id="2698649"/>
    <lineage>
        <taxon>Bacteria</taxon>
        <taxon>Bacillati</taxon>
        <taxon>Actinomycetota</taxon>
        <taxon>Actinomycetes</taxon>
        <taxon>Pseudonocardiales</taxon>
        <taxon>Pseudonocardiaceae</taxon>
        <taxon>Kibdelosporangium</taxon>
    </lineage>
</organism>
<sequence length="205" mass="22786">MDVLPAIHAERRALADFLETLDDDAWQVQSLCAEWTVHQVLAHITLSTRQSLPKTLLRVLKAKGNYPKTEADWAKERATRFTPRQLIAQLREDAHSDKKFRLAGAMDPLVDVLVHGQDIARPLGLDRQMPREWLVPLLDYVWPSGFYGARKRFAGMKLIATDADWHGGDGPTEVHGPAAELLMLATGRPARVNGPGAQEAVARTA</sequence>
<dbReference type="InterPro" id="IPR017517">
    <property type="entry name" value="Maleyloyr_isom"/>
</dbReference>
<dbReference type="InterPro" id="IPR024344">
    <property type="entry name" value="MDMPI_metal-binding"/>
</dbReference>
<reference evidence="2 3" key="1">
    <citation type="submission" date="2020-01" db="EMBL/GenBank/DDBJ databases">
        <title>Kibdelosporangium persica a novel Actinomycetes from a hot desert in Iran.</title>
        <authorList>
            <person name="Safaei N."/>
            <person name="Zaburannyi N."/>
            <person name="Mueller R."/>
            <person name="Wink J."/>
        </authorList>
    </citation>
    <scope>NUCLEOTIDE SEQUENCE [LARGE SCALE GENOMIC DNA]</scope>
    <source>
        <strain evidence="2 3">4NS15</strain>
    </source>
</reference>
<dbReference type="NCBIfam" id="TIGR03083">
    <property type="entry name" value="maleylpyruvate isomerase family mycothiol-dependent enzyme"/>
    <property type="match status" value="1"/>
</dbReference>
<keyword evidence="3" id="KW-1185">Reference proteome</keyword>
<feature type="domain" description="Mycothiol-dependent maleylpyruvate isomerase metal-binding" evidence="1">
    <location>
        <begin position="8"/>
        <end position="94"/>
    </location>
</feature>
<accession>A0ABX2F3G5</accession>
<evidence type="ECO:0000313" key="3">
    <source>
        <dbReference type="Proteomes" id="UP000763557"/>
    </source>
</evidence>